<dbReference type="EMBL" id="VBAL01000144">
    <property type="protein sequence ID" value="TMI99064.1"/>
    <property type="molecule type" value="Genomic_DNA"/>
</dbReference>
<dbReference type="Gene3D" id="3.90.1150.10">
    <property type="entry name" value="Aspartate Aminotransferase, domain 1"/>
    <property type="match status" value="1"/>
</dbReference>
<gene>
    <name evidence="4" type="ORF">E6H01_11505</name>
</gene>
<dbReference type="PIRSF" id="PIRSF000390">
    <property type="entry name" value="PLP_StrS"/>
    <property type="match status" value="1"/>
</dbReference>
<comment type="similarity">
    <text evidence="3">Belongs to the DegT/DnrJ/EryC1 family.</text>
</comment>
<dbReference type="GO" id="GO:0030170">
    <property type="term" value="F:pyridoxal phosphate binding"/>
    <property type="evidence" value="ECO:0007669"/>
    <property type="project" value="TreeGrafter"/>
</dbReference>
<keyword evidence="2 3" id="KW-0663">Pyridoxal phosphate</keyword>
<evidence type="ECO:0000313" key="5">
    <source>
        <dbReference type="Proteomes" id="UP000319353"/>
    </source>
</evidence>
<evidence type="ECO:0000256" key="3">
    <source>
        <dbReference type="RuleBase" id="RU004508"/>
    </source>
</evidence>
<protein>
    <submittedName>
        <fullName evidence="4">DegT/DnrJ/EryC1/StrS family aminotransferase</fullName>
    </submittedName>
</protein>
<feature type="modified residue" description="N6-(pyridoxal phosphate)lysine" evidence="2">
    <location>
        <position position="180"/>
    </location>
</feature>
<dbReference type="GO" id="GO:0008483">
    <property type="term" value="F:transaminase activity"/>
    <property type="evidence" value="ECO:0007669"/>
    <property type="project" value="UniProtKB-KW"/>
</dbReference>
<proteinExistence type="inferred from homology"/>
<dbReference type="CDD" id="cd00616">
    <property type="entry name" value="AHBA_syn"/>
    <property type="match status" value="1"/>
</dbReference>
<evidence type="ECO:0000313" key="4">
    <source>
        <dbReference type="EMBL" id="TMI99064.1"/>
    </source>
</evidence>
<sequence>MIPYAQPSFFGAEEAYLVEAFRSTWISGGAFVDRFEEDFRRYCGTRYAVTASNGTTALHMAYLALGIKHGDEVIVPGFGFLAAANIALHVGARAVCAEVDPDTWCMTAREIEPCISPRTRLIVPVHTYGNVCDMDPILSLARHYRIAVVEDAAEAFPSRYRGRLAGTMGALGTYSFQATKTITTGEGGMVVTEDSRLHDTMSLYRNHGMRTRRYWHEVAGHNFRMTNLQAAIGCAQLEHVERIVSERKRVQALYADRFLNADGITPQRVSPDVDATLWSCAVTLDPLAFPQGRDAVISQLAEAGIETRPGFYAASLIGIYEAPPQPICAAISRQVISLPTYPSLSDDHVALVCDRITSLRK</sequence>
<dbReference type="AlphaFoldDB" id="A0A537KTI7"/>
<comment type="caution">
    <text evidence="4">The sequence shown here is derived from an EMBL/GenBank/DDBJ whole genome shotgun (WGS) entry which is preliminary data.</text>
</comment>
<dbReference type="InterPro" id="IPR015421">
    <property type="entry name" value="PyrdxlP-dep_Trfase_major"/>
</dbReference>
<organism evidence="4 5">
    <name type="scientific">Candidatus Segetimicrobium genomatis</name>
    <dbReference type="NCBI Taxonomy" id="2569760"/>
    <lineage>
        <taxon>Bacteria</taxon>
        <taxon>Bacillati</taxon>
        <taxon>Candidatus Sysuimicrobiota</taxon>
        <taxon>Candidatus Sysuimicrobiia</taxon>
        <taxon>Candidatus Sysuimicrobiales</taxon>
        <taxon>Candidatus Segetimicrobiaceae</taxon>
        <taxon>Candidatus Segetimicrobium</taxon>
    </lineage>
</organism>
<dbReference type="PANTHER" id="PTHR30244">
    <property type="entry name" value="TRANSAMINASE"/>
    <property type="match status" value="1"/>
</dbReference>
<reference evidence="4 5" key="1">
    <citation type="journal article" date="2019" name="Nat. Microbiol.">
        <title>Mediterranean grassland soil C-N compound turnover is dependent on rainfall and depth, and is mediated by genomically divergent microorganisms.</title>
        <authorList>
            <person name="Diamond S."/>
            <person name="Andeer P.F."/>
            <person name="Li Z."/>
            <person name="Crits-Christoph A."/>
            <person name="Burstein D."/>
            <person name="Anantharaman K."/>
            <person name="Lane K.R."/>
            <person name="Thomas B.C."/>
            <person name="Pan C."/>
            <person name="Northen T.R."/>
            <person name="Banfield J.F."/>
        </authorList>
    </citation>
    <scope>NUCLEOTIDE SEQUENCE [LARGE SCALE GENOMIC DNA]</scope>
    <source>
        <strain evidence="4">NP_4</strain>
    </source>
</reference>
<dbReference type="Pfam" id="PF01041">
    <property type="entry name" value="DegT_DnrJ_EryC1"/>
    <property type="match status" value="1"/>
</dbReference>
<name>A0A537KTI7_9BACT</name>
<accession>A0A537KTI7</accession>
<keyword evidence="4" id="KW-0808">Transferase</keyword>
<evidence type="ECO:0000256" key="1">
    <source>
        <dbReference type="PIRSR" id="PIRSR000390-1"/>
    </source>
</evidence>
<dbReference type="GO" id="GO:0000271">
    <property type="term" value="P:polysaccharide biosynthetic process"/>
    <property type="evidence" value="ECO:0007669"/>
    <property type="project" value="TreeGrafter"/>
</dbReference>
<dbReference type="InterPro" id="IPR000653">
    <property type="entry name" value="DegT/StrS_aminotransferase"/>
</dbReference>
<dbReference type="PANTHER" id="PTHR30244:SF34">
    <property type="entry name" value="DTDP-4-AMINO-4,6-DIDEOXYGALACTOSE TRANSAMINASE"/>
    <property type="match status" value="1"/>
</dbReference>
<keyword evidence="4" id="KW-0032">Aminotransferase</keyword>
<dbReference type="InterPro" id="IPR015422">
    <property type="entry name" value="PyrdxlP-dep_Trfase_small"/>
</dbReference>
<dbReference type="Proteomes" id="UP000319353">
    <property type="component" value="Unassembled WGS sequence"/>
</dbReference>
<dbReference type="Gene3D" id="3.40.640.10">
    <property type="entry name" value="Type I PLP-dependent aspartate aminotransferase-like (Major domain)"/>
    <property type="match status" value="1"/>
</dbReference>
<dbReference type="InterPro" id="IPR015424">
    <property type="entry name" value="PyrdxlP-dep_Trfase"/>
</dbReference>
<feature type="active site" description="Proton acceptor" evidence="1">
    <location>
        <position position="180"/>
    </location>
</feature>
<dbReference type="SUPFAM" id="SSF53383">
    <property type="entry name" value="PLP-dependent transferases"/>
    <property type="match status" value="1"/>
</dbReference>
<evidence type="ECO:0000256" key="2">
    <source>
        <dbReference type="PIRSR" id="PIRSR000390-2"/>
    </source>
</evidence>